<reference evidence="2" key="1">
    <citation type="submission" date="2020-10" db="EMBL/GenBank/DDBJ databases">
        <title>High-Quality Genome Resource of Clonostachys rosea strain S41 by Oxford Nanopore Long-Read Sequencing.</title>
        <authorList>
            <person name="Wang H."/>
        </authorList>
    </citation>
    <scope>NUCLEOTIDE SEQUENCE</scope>
    <source>
        <strain evidence="2">S41</strain>
    </source>
</reference>
<sequence length="97" mass="10615">MPKKSYQTNNNSRKASVSKRSASMMTNASGAEHLAAEEEAVRLLAEYRAQRAKAEAEKAEAAAAISLGEKKEWEKEGEKNDDDDDEYVVVSPAPISK</sequence>
<proteinExistence type="predicted"/>
<organism evidence="2 3">
    <name type="scientific">Bionectria ochroleuca</name>
    <name type="common">Gliocladium roseum</name>
    <dbReference type="NCBI Taxonomy" id="29856"/>
    <lineage>
        <taxon>Eukaryota</taxon>
        <taxon>Fungi</taxon>
        <taxon>Dikarya</taxon>
        <taxon>Ascomycota</taxon>
        <taxon>Pezizomycotina</taxon>
        <taxon>Sordariomycetes</taxon>
        <taxon>Hypocreomycetidae</taxon>
        <taxon>Hypocreales</taxon>
        <taxon>Bionectriaceae</taxon>
        <taxon>Clonostachys</taxon>
    </lineage>
</organism>
<protein>
    <submittedName>
        <fullName evidence="2">Uncharacterized protein</fullName>
    </submittedName>
</protein>
<accession>A0A8H7K597</accession>
<evidence type="ECO:0000313" key="3">
    <source>
        <dbReference type="Proteomes" id="UP000616885"/>
    </source>
</evidence>
<feature type="region of interest" description="Disordered" evidence="1">
    <location>
        <begin position="59"/>
        <end position="97"/>
    </location>
</feature>
<name>A0A8H7K597_BIOOC</name>
<dbReference type="AlphaFoldDB" id="A0A8H7K597"/>
<evidence type="ECO:0000256" key="1">
    <source>
        <dbReference type="SAM" id="MobiDB-lite"/>
    </source>
</evidence>
<feature type="compositionally biased region" description="Low complexity" evidence="1">
    <location>
        <begin position="10"/>
        <end position="25"/>
    </location>
</feature>
<evidence type="ECO:0000313" key="2">
    <source>
        <dbReference type="EMBL" id="KAF9747109.1"/>
    </source>
</evidence>
<dbReference type="EMBL" id="JADCTT010000010">
    <property type="protein sequence ID" value="KAF9747109.1"/>
    <property type="molecule type" value="Genomic_DNA"/>
</dbReference>
<gene>
    <name evidence="2" type="ORF">IM811_002443</name>
</gene>
<dbReference type="Proteomes" id="UP000616885">
    <property type="component" value="Unassembled WGS sequence"/>
</dbReference>
<comment type="caution">
    <text evidence="2">The sequence shown here is derived from an EMBL/GenBank/DDBJ whole genome shotgun (WGS) entry which is preliminary data.</text>
</comment>
<feature type="region of interest" description="Disordered" evidence="1">
    <location>
        <begin position="1"/>
        <end position="32"/>
    </location>
</feature>
<feature type="compositionally biased region" description="Basic and acidic residues" evidence="1">
    <location>
        <begin position="68"/>
        <end position="78"/>
    </location>
</feature>